<sequence>MSALTASPDLYLMPTEFALYKLLRTWMFLCLHPDYDPEDRVQRADAVGAQELLVNAGVETHSGDVIQWAYFTRGTKERSFLATPEGQPYIKVFQKLRTQYLTIQYINLKIIFNDNIIPKEWLYRHIHNHWDALLRIDHGQEDSIPQQLNDEQFFESCMRCGRMLLEPGFHMWRWSGFNYGMELILLMDYNTRSLNIRRNHQGLDRVLSLHPKRKIMVRTTVTSVNPRRQPVFTQTSGICSISLQKDEDVPLMVLDPKLVHPLLISVNMLVAMPPNPFLKDIVPLSEEATSSLSIPNL</sequence>
<accession>A0AB40D5S6</accession>
<evidence type="ECO:0000313" key="3">
    <source>
        <dbReference type="RefSeq" id="XP_065719675.2"/>
    </source>
</evidence>
<reference evidence="3" key="1">
    <citation type="submission" date="2025-08" db="UniProtKB">
        <authorList>
            <consortium name="RefSeq"/>
        </authorList>
    </citation>
    <scope>IDENTIFICATION</scope>
</reference>
<protein>
    <submittedName>
        <fullName evidence="3">Protein germ cell-less-like isoform X3</fullName>
    </submittedName>
</protein>
<proteinExistence type="predicted"/>
<dbReference type="GO" id="GO:0007281">
    <property type="term" value="P:germ cell development"/>
    <property type="evidence" value="ECO:0007669"/>
    <property type="project" value="InterPro"/>
</dbReference>
<keyword evidence="2" id="KW-1185">Reference proteome</keyword>
<gene>
    <name evidence="3" type="primary">LOC108017867</name>
</gene>
<dbReference type="InterPro" id="IPR043380">
    <property type="entry name" value="Gcl-like"/>
</dbReference>
<dbReference type="AlphaFoldDB" id="A0AB40D5S6"/>
<dbReference type="RefSeq" id="XP_065719675.2">
    <property type="nucleotide sequence ID" value="XM_065863603.2"/>
</dbReference>
<dbReference type="Proteomes" id="UP001652628">
    <property type="component" value="Chromosome 2R"/>
</dbReference>
<evidence type="ECO:0000256" key="1">
    <source>
        <dbReference type="ARBA" id="ARBA00022473"/>
    </source>
</evidence>
<dbReference type="GeneID" id="108017867"/>
<organism evidence="2 3">
    <name type="scientific">Drosophila suzukii</name>
    <name type="common">Spotted-wing drosophila fruit fly</name>
    <dbReference type="NCBI Taxonomy" id="28584"/>
    <lineage>
        <taxon>Eukaryota</taxon>
        <taxon>Metazoa</taxon>
        <taxon>Ecdysozoa</taxon>
        <taxon>Arthropoda</taxon>
        <taxon>Hexapoda</taxon>
        <taxon>Insecta</taxon>
        <taxon>Pterygota</taxon>
        <taxon>Neoptera</taxon>
        <taxon>Endopterygota</taxon>
        <taxon>Diptera</taxon>
        <taxon>Brachycera</taxon>
        <taxon>Muscomorpha</taxon>
        <taxon>Ephydroidea</taxon>
        <taxon>Drosophilidae</taxon>
        <taxon>Drosophila</taxon>
        <taxon>Sophophora</taxon>
    </lineage>
</organism>
<name>A0AB40D5S6_DROSZ</name>
<dbReference type="PANTHER" id="PTHR23231:SF17">
    <property type="entry name" value="BTB DOMAIN-CONTAINING PROTEIN"/>
    <property type="match status" value="1"/>
</dbReference>
<evidence type="ECO:0000313" key="2">
    <source>
        <dbReference type="Proteomes" id="UP001652628"/>
    </source>
</evidence>
<dbReference type="PANTHER" id="PTHR23231">
    <property type="entry name" value="GERM CELL-LESS PROTEIN"/>
    <property type="match status" value="1"/>
</dbReference>
<keyword evidence="1" id="KW-0217">Developmental protein</keyword>